<dbReference type="EMBL" id="QLII01000003">
    <property type="protein sequence ID" value="RAI73028.1"/>
    <property type="molecule type" value="Genomic_DNA"/>
</dbReference>
<organism evidence="1 2">
    <name type="scientific">Spirosoma telluris</name>
    <dbReference type="NCBI Taxonomy" id="2183553"/>
    <lineage>
        <taxon>Bacteria</taxon>
        <taxon>Pseudomonadati</taxon>
        <taxon>Bacteroidota</taxon>
        <taxon>Cytophagia</taxon>
        <taxon>Cytophagales</taxon>
        <taxon>Cytophagaceae</taxon>
        <taxon>Spirosoma</taxon>
    </lineage>
</organism>
<evidence type="ECO:0000313" key="2">
    <source>
        <dbReference type="Proteomes" id="UP000249016"/>
    </source>
</evidence>
<comment type="caution">
    <text evidence="1">The sequence shown here is derived from an EMBL/GenBank/DDBJ whole genome shotgun (WGS) entry which is preliminary data.</text>
</comment>
<accession>A0A327NKG1</accession>
<gene>
    <name evidence="1" type="ORF">HMF3257_38585</name>
</gene>
<evidence type="ECO:0000313" key="1">
    <source>
        <dbReference type="EMBL" id="RAI73028.1"/>
    </source>
</evidence>
<dbReference type="AlphaFoldDB" id="A0A327NKG1"/>
<reference evidence="1 2" key="1">
    <citation type="submission" date="2018-06" db="EMBL/GenBank/DDBJ databases">
        <title>Spirosoma sp. HMF3257 Genome sequencing and assembly.</title>
        <authorList>
            <person name="Kang H."/>
            <person name="Cha I."/>
            <person name="Kim H."/>
            <person name="Kang J."/>
            <person name="Joh K."/>
        </authorList>
    </citation>
    <scope>NUCLEOTIDE SEQUENCE [LARGE SCALE GENOMIC DNA]</scope>
    <source>
        <strain evidence="1 2">HMF3257</strain>
    </source>
</reference>
<keyword evidence="2" id="KW-1185">Reference proteome</keyword>
<protein>
    <submittedName>
        <fullName evidence="1">Uncharacterized protein</fullName>
    </submittedName>
</protein>
<name>A0A327NKG1_9BACT</name>
<sequence length="82" mass="9267">MNNPSSLPGAFLGKSDKLYIRVRKELPEGKDLYTTQTAIYPSIESYNKRLAVPHYVELSTIADDYQSTVVIDMDSLTIRVDI</sequence>
<proteinExistence type="predicted"/>
<dbReference type="Proteomes" id="UP000249016">
    <property type="component" value="Unassembled WGS sequence"/>
</dbReference>
<dbReference type="RefSeq" id="WP_111351254.1">
    <property type="nucleotide sequence ID" value="NZ_QLII01000003.1"/>
</dbReference>
<dbReference type="OrthoDB" id="9945864at2"/>